<gene>
    <name evidence="2" type="ORF">QR680_008660</name>
</gene>
<evidence type="ECO:0000313" key="2">
    <source>
        <dbReference type="EMBL" id="KAK0424406.1"/>
    </source>
</evidence>
<dbReference type="InterPro" id="IPR050645">
    <property type="entry name" value="Histidine_acid_phosphatase"/>
</dbReference>
<dbReference type="AlphaFoldDB" id="A0AA39IIX1"/>
<dbReference type="InterPro" id="IPR029033">
    <property type="entry name" value="His_PPase_superfam"/>
</dbReference>
<organism evidence="2 3">
    <name type="scientific">Steinernema hermaphroditum</name>
    <dbReference type="NCBI Taxonomy" id="289476"/>
    <lineage>
        <taxon>Eukaryota</taxon>
        <taxon>Metazoa</taxon>
        <taxon>Ecdysozoa</taxon>
        <taxon>Nematoda</taxon>
        <taxon>Chromadorea</taxon>
        <taxon>Rhabditida</taxon>
        <taxon>Tylenchina</taxon>
        <taxon>Panagrolaimomorpha</taxon>
        <taxon>Strongyloidoidea</taxon>
        <taxon>Steinernematidae</taxon>
        <taxon>Steinernema</taxon>
    </lineage>
</organism>
<dbReference type="Pfam" id="PF00328">
    <property type="entry name" value="His_Phos_2"/>
    <property type="match status" value="1"/>
</dbReference>
<evidence type="ECO:0000313" key="3">
    <source>
        <dbReference type="Proteomes" id="UP001175271"/>
    </source>
</evidence>
<dbReference type="GO" id="GO:0016791">
    <property type="term" value="F:phosphatase activity"/>
    <property type="evidence" value="ECO:0007669"/>
    <property type="project" value="TreeGrafter"/>
</dbReference>
<dbReference type="PANTHER" id="PTHR11567">
    <property type="entry name" value="ACID PHOSPHATASE-RELATED"/>
    <property type="match status" value="1"/>
</dbReference>
<dbReference type="EMBL" id="JAUCMV010000001">
    <property type="protein sequence ID" value="KAK0424406.1"/>
    <property type="molecule type" value="Genomic_DNA"/>
</dbReference>
<dbReference type="PANTHER" id="PTHR11567:SF210">
    <property type="entry name" value="ACID PHOSPHATASE 5-RELATED"/>
    <property type="match status" value="1"/>
</dbReference>
<comment type="similarity">
    <text evidence="1">Belongs to the histidine acid phosphatase family.</text>
</comment>
<accession>A0AA39IIX1</accession>
<name>A0AA39IIX1_9BILA</name>
<evidence type="ECO:0008006" key="4">
    <source>
        <dbReference type="Google" id="ProtNLM"/>
    </source>
</evidence>
<evidence type="ECO:0000256" key="1">
    <source>
        <dbReference type="ARBA" id="ARBA00005375"/>
    </source>
</evidence>
<comment type="caution">
    <text evidence="2">The sequence shown here is derived from an EMBL/GenBank/DDBJ whole genome shotgun (WGS) entry which is preliminary data.</text>
</comment>
<keyword evidence="3" id="KW-1185">Reference proteome</keyword>
<protein>
    <recommendedName>
        <fullName evidence="4">Histidine acid phosphatase</fullName>
    </recommendedName>
</protein>
<dbReference type="InterPro" id="IPR000560">
    <property type="entry name" value="His_Pase_clade-2"/>
</dbReference>
<sequence length="185" mass="20569">MGFGQVLAIEHLHNMALPEWITTDVFEMATRAADSAFDFFLGGPAFGELENVELASLWGGIMLNEMIENMEKKIRNETEVLYYAYSGHDMNIAAILRIFGAKEAILGEASAGYASTIVLELWEVAKGSYAVRVRFSMDAKSPFVTVTDKVDGCPQLELCPLNAFIESRQKYIVKNLTERCAAKKN</sequence>
<proteinExistence type="inferred from homology"/>
<dbReference type="SUPFAM" id="SSF53254">
    <property type="entry name" value="Phosphoglycerate mutase-like"/>
    <property type="match status" value="1"/>
</dbReference>
<dbReference type="Proteomes" id="UP001175271">
    <property type="component" value="Unassembled WGS sequence"/>
</dbReference>
<reference evidence="2" key="1">
    <citation type="submission" date="2023-06" db="EMBL/GenBank/DDBJ databases">
        <title>Genomic analysis of the entomopathogenic nematode Steinernema hermaphroditum.</title>
        <authorList>
            <person name="Schwarz E.M."/>
            <person name="Heppert J.K."/>
            <person name="Baniya A."/>
            <person name="Schwartz H.T."/>
            <person name="Tan C.-H."/>
            <person name="Antoshechkin I."/>
            <person name="Sternberg P.W."/>
            <person name="Goodrich-Blair H."/>
            <person name="Dillman A.R."/>
        </authorList>
    </citation>
    <scope>NUCLEOTIDE SEQUENCE</scope>
    <source>
        <strain evidence="2">PS9179</strain>
        <tissue evidence="2">Whole animal</tissue>
    </source>
</reference>
<dbReference type="Gene3D" id="3.40.50.1240">
    <property type="entry name" value="Phosphoglycerate mutase-like"/>
    <property type="match status" value="1"/>
</dbReference>